<name>A0A2I3RXX8_PANTR</name>
<evidence type="ECO:0000256" key="3">
    <source>
        <dbReference type="ARBA" id="ARBA00023130"/>
    </source>
</evidence>
<accession>A0A2I3RXX8</accession>
<evidence type="ECO:0000256" key="2">
    <source>
        <dbReference type="ARBA" id="ARBA00022859"/>
    </source>
</evidence>
<dbReference type="OMA" id="RINCEVS"/>
<evidence type="ECO:0000313" key="10">
    <source>
        <dbReference type="Proteomes" id="UP000002277"/>
    </source>
</evidence>
<evidence type="ECO:0000259" key="8">
    <source>
        <dbReference type="PROSITE" id="PS50835"/>
    </source>
</evidence>
<keyword evidence="4" id="KW-0675">Receptor</keyword>
<keyword evidence="1" id="KW-0732">Signal</keyword>
<proteinExistence type="predicted"/>
<organism evidence="9 10">
    <name type="scientific">Pan troglodytes</name>
    <name type="common">Chimpanzee</name>
    <dbReference type="NCBI Taxonomy" id="9598"/>
    <lineage>
        <taxon>Eukaryota</taxon>
        <taxon>Metazoa</taxon>
        <taxon>Chordata</taxon>
        <taxon>Craniata</taxon>
        <taxon>Vertebrata</taxon>
        <taxon>Euteleostomi</taxon>
        <taxon>Mammalia</taxon>
        <taxon>Eutheria</taxon>
        <taxon>Euarchontoglires</taxon>
        <taxon>Primates</taxon>
        <taxon>Haplorrhini</taxon>
        <taxon>Catarrhini</taxon>
        <taxon>Hominidae</taxon>
        <taxon>Pan</taxon>
    </lineage>
</organism>
<protein>
    <recommendedName>
        <fullName evidence="8">Ig-like domain-containing protein</fullName>
    </recommendedName>
</protein>
<evidence type="ECO:0000313" key="9">
    <source>
        <dbReference type="Ensembl" id="ENSPTRP00000069580.1"/>
    </source>
</evidence>
<dbReference type="PANTHER" id="PTHR19256">
    <property type="entry name" value="T-CELL RECEPTOR GAMMA CHAIN"/>
    <property type="match status" value="1"/>
</dbReference>
<dbReference type="AlphaFoldDB" id="A0A2I3RXX8"/>
<keyword evidence="10" id="KW-1185">Reference proteome</keyword>
<keyword evidence="2" id="KW-0391">Immunity</keyword>
<dbReference type="SMART" id="SM00406">
    <property type="entry name" value="IGv"/>
    <property type="match status" value="1"/>
</dbReference>
<sequence length="139" mass="15611">MFIGNSPLLLTVGLGLSKVEQFQLSISTEVKKSIDIPCKISSTKFETDVIHWYRQKPNQALEHLIYIVSTKSAARRSMGKTSNKVEARKNSQTLTSILTIKSIEKEDMAIYYCALLWVIPSFPPDPRTCAPESLFDTVS</sequence>
<dbReference type="PANTHER" id="PTHR19256:SF40">
    <property type="entry name" value="NON-FUNCTIONAL T CELL RECEPTOR GAMMA VARIABLE 10-RELATED"/>
    <property type="match status" value="1"/>
</dbReference>
<dbReference type="Pfam" id="PF07686">
    <property type="entry name" value="V-set"/>
    <property type="match status" value="1"/>
</dbReference>
<dbReference type="Proteomes" id="UP000002277">
    <property type="component" value="Chromosome 7"/>
</dbReference>
<dbReference type="InterPro" id="IPR051117">
    <property type="entry name" value="TRG_var/const_region"/>
</dbReference>
<dbReference type="Gene3D" id="2.60.40.10">
    <property type="entry name" value="Immunoglobulins"/>
    <property type="match status" value="1"/>
</dbReference>
<dbReference type="GeneTree" id="ENSGT00940000153143"/>
<dbReference type="GO" id="GO:0042101">
    <property type="term" value="C:T cell receptor complex"/>
    <property type="evidence" value="ECO:0007669"/>
    <property type="project" value="UniProtKB-KW"/>
</dbReference>
<dbReference type="PROSITE" id="PS50835">
    <property type="entry name" value="IG_LIKE"/>
    <property type="match status" value="1"/>
</dbReference>
<dbReference type="FunFam" id="2.60.40.10:FF:001649">
    <property type="entry name" value="T cell receptor gamma, variable 3"/>
    <property type="match status" value="1"/>
</dbReference>
<keyword evidence="7" id="KW-1279">T cell receptor</keyword>
<keyword evidence="3" id="KW-1064">Adaptive immunity</keyword>
<feature type="domain" description="Ig-like" evidence="8">
    <location>
        <begin position="7"/>
        <end position="113"/>
    </location>
</feature>
<keyword evidence="5" id="KW-0393">Immunoglobulin domain</keyword>
<evidence type="ECO:0000256" key="4">
    <source>
        <dbReference type="ARBA" id="ARBA00023170"/>
    </source>
</evidence>
<evidence type="ECO:0000256" key="7">
    <source>
        <dbReference type="ARBA" id="ARBA00043266"/>
    </source>
</evidence>
<dbReference type="GO" id="GO:0002250">
    <property type="term" value="P:adaptive immune response"/>
    <property type="evidence" value="ECO:0007669"/>
    <property type="project" value="UniProtKB-KW"/>
</dbReference>
<dbReference type="InterPro" id="IPR013106">
    <property type="entry name" value="Ig_V-set"/>
</dbReference>
<dbReference type="InterPro" id="IPR036179">
    <property type="entry name" value="Ig-like_dom_sf"/>
</dbReference>
<comment type="subunit">
    <text evidence="6">Gamma-delta TR is a heterodimer composed of a gamma and delta chain; disulfide-linked. The gamma-delta TR is associated with the transmembrane signaling CD3 coreceptor proteins following the stoichiometry: a single gamma-delta TR heterodimer associates with one CD3D-CD3E heterodimer, one CD3G-CD3E heterodimer and one CD247 homodimer forming a stable octameric structure. Upon activation, gamma-delta TR complex associates with FCER1G to initiate intracellular signaling.</text>
</comment>
<evidence type="ECO:0000256" key="5">
    <source>
        <dbReference type="ARBA" id="ARBA00023319"/>
    </source>
</evidence>
<dbReference type="GO" id="GO:0009897">
    <property type="term" value="C:external side of plasma membrane"/>
    <property type="evidence" value="ECO:0000318"/>
    <property type="project" value="GO_Central"/>
</dbReference>
<dbReference type="Bgee" id="ENSPTRG00000044691">
    <property type="expression patterns" value="Expressed in lymph node and 6 other cell types or tissues"/>
</dbReference>
<dbReference type="Ensembl" id="ENSPTRT00000080145.1">
    <property type="protein sequence ID" value="ENSPTRP00000083271.1"/>
    <property type="gene ID" value="ENSPTRG00000047272.1"/>
</dbReference>
<reference evidence="9" key="2">
    <citation type="submission" date="2025-05" db="UniProtKB">
        <authorList>
            <consortium name="Ensembl"/>
        </authorList>
    </citation>
    <scope>IDENTIFICATION</scope>
</reference>
<reference evidence="9 10" key="1">
    <citation type="journal article" date="2005" name="Nature">
        <title>Initial sequence of the chimpanzee genome and comparison with the human genome.</title>
        <authorList>
            <consortium name="Chimpanzee sequencing and analysis consortium"/>
        </authorList>
    </citation>
    <scope>NUCLEOTIDE SEQUENCE [LARGE SCALE GENOMIC DNA]</scope>
</reference>
<dbReference type="Ensembl" id="ENSPTRT00000108518.1">
    <property type="protein sequence ID" value="ENSPTRP00000069580.1"/>
    <property type="gene ID" value="ENSPTRG00000044691.1"/>
</dbReference>
<evidence type="ECO:0000256" key="1">
    <source>
        <dbReference type="ARBA" id="ARBA00022729"/>
    </source>
</evidence>
<dbReference type="InterPro" id="IPR013783">
    <property type="entry name" value="Ig-like_fold"/>
</dbReference>
<evidence type="ECO:0000256" key="6">
    <source>
        <dbReference type="ARBA" id="ARBA00038578"/>
    </source>
</evidence>
<dbReference type="EMBL" id="AC189701">
    <property type="status" value="NOT_ANNOTATED_CDS"/>
    <property type="molecule type" value="Genomic_DNA"/>
</dbReference>
<dbReference type="InterPro" id="IPR007110">
    <property type="entry name" value="Ig-like_dom"/>
</dbReference>
<dbReference type="SUPFAM" id="SSF48726">
    <property type="entry name" value="Immunoglobulin"/>
    <property type="match status" value="1"/>
</dbReference>